<dbReference type="GeneID" id="71988572"/>
<dbReference type="Proteomes" id="UP000756132">
    <property type="component" value="Chromosome 3"/>
</dbReference>
<accession>A0A9Q8P735</accession>
<proteinExistence type="predicted"/>
<dbReference type="EMBL" id="CP090165">
    <property type="protein sequence ID" value="UJO15674.1"/>
    <property type="molecule type" value="Genomic_DNA"/>
</dbReference>
<evidence type="ECO:0000313" key="2">
    <source>
        <dbReference type="EMBL" id="UJO15674.1"/>
    </source>
</evidence>
<organism evidence="2 3">
    <name type="scientific">Passalora fulva</name>
    <name type="common">Tomato leaf mold</name>
    <name type="synonym">Cladosporium fulvum</name>
    <dbReference type="NCBI Taxonomy" id="5499"/>
    <lineage>
        <taxon>Eukaryota</taxon>
        <taxon>Fungi</taxon>
        <taxon>Dikarya</taxon>
        <taxon>Ascomycota</taxon>
        <taxon>Pezizomycotina</taxon>
        <taxon>Dothideomycetes</taxon>
        <taxon>Dothideomycetidae</taxon>
        <taxon>Mycosphaerellales</taxon>
        <taxon>Mycosphaerellaceae</taxon>
        <taxon>Fulvia</taxon>
    </lineage>
</organism>
<evidence type="ECO:0000313" key="3">
    <source>
        <dbReference type="Proteomes" id="UP000756132"/>
    </source>
</evidence>
<dbReference type="AlphaFoldDB" id="A0A9Q8P735"/>
<reference evidence="2" key="2">
    <citation type="journal article" date="2022" name="Microb. Genom.">
        <title>A chromosome-scale genome assembly of the tomato pathogen Cladosporium fulvum reveals a compartmentalized genome architecture and the presence of a dispensable chromosome.</title>
        <authorList>
            <person name="Zaccaron A.Z."/>
            <person name="Chen L.H."/>
            <person name="Samaras A."/>
            <person name="Stergiopoulos I."/>
        </authorList>
    </citation>
    <scope>NUCLEOTIDE SEQUENCE</scope>
    <source>
        <strain evidence="2">Race5_Kim</strain>
    </source>
</reference>
<protein>
    <submittedName>
        <fullName evidence="2">Uncharacterized protein</fullName>
    </submittedName>
</protein>
<dbReference type="OrthoDB" id="5314201at2759"/>
<reference evidence="2" key="1">
    <citation type="submission" date="2021-12" db="EMBL/GenBank/DDBJ databases">
        <authorList>
            <person name="Zaccaron A."/>
            <person name="Stergiopoulos I."/>
        </authorList>
    </citation>
    <scope>NUCLEOTIDE SEQUENCE</scope>
    <source>
        <strain evidence="2">Race5_Kim</strain>
    </source>
</reference>
<name>A0A9Q8P735_PASFU</name>
<evidence type="ECO:0000256" key="1">
    <source>
        <dbReference type="SAM" id="MobiDB-lite"/>
    </source>
</evidence>
<keyword evidence="3" id="KW-1185">Reference proteome</keyword>
<dbReference type="RefSeq" id="XP_047760040.1">
    <property type="nucleotide sequence ID" value="XM_047907842.1"/>
</dbReference>
<feature type="region of interest" description="Disordered" evidence="1">
    <location>
        <begin position="350"/>
        <end position="371"/>
    </location>
</feature>
<dbReference type="KEGG" id="ffu:CLAFUR5_08694"/>
<sequence length="521" mass="57086">MAPTELNTLLNALRDRDIGLGEDDVAWAFEDKTAKESASAWVNEYLQSSTLLTKDELAYDQEHEGKHIKPQPDTGRPVSDAEYEAAIAALQASTTAIDKQCEILESQKRVLEEIKARNAVSGNTASVQETRQKKIGRQRAQLDFDVDELAQALQANVRSSLKQGDVATAGLPSSVERLFEKDDRLLDGLQKLLPKLTDNDQDEDGATEVEYLCSTLAALSVQEIHARLDKAYRDCVSDHGHLQDGSGDAELSAQQLKQRKNLRIELEELSGEVDGLVGIVVDHQYRKPLKDGMLSSLASAQAQKSKWSEYTISALAYLTARLDALADHVEQVHAQGSALRAVSGALSDTLATPETNSGASQKNISPTLSTPTAKGLKPLRLVQANLSESQDPAVPFLRYHEIRFQDGGSEDKLLNVLTSTARDRRQRLDHLAKSTEETISTAMTKSLSQPDADVQDILGAIYAQSRYGTTHLVDDSSQAQLDGLEHKTQTLGDEMREVDVDAIANAVKLKQRDAVRKLVDK</sequence>
<gene>
    <name evidence="2" type="ORF">CLAFUR5_08694</name>
</gene>